<keyword evidence="3" id="KW-1185">Reference proteome</keyword>
<dbReference type="EMBL" id="JAINWA010000001">
    <property type="protein sequence ID" value="MCD1653756.1"/>
    <property type="molecule type" value="Genomic_DNA"/>
</dbReference>
<dbReference type="AlphaFoldDB" id="A0AAE3JI45"/>
<evidence type="ECO:0000313" key="2">
    <source>
        <dbReference type="EMBL" id="MCD1653756.1"/>
    </source>
</evidence>
<organism evidence="2 3">
    <name type="scientific">Teretinema zuelzerae</name>
    <dbReference type="NCBI Taxonomy" id="156"/>
    <lineage>
        <taxon>Bacteria</taxon>
        <taxon>Pseudomonadati</taxon>
        <taxon>Spirochaetota</taxon>
        <taxon>Spirochaetia</taxon>
        <taxon>Spirochaetales</taxon>
        <taxon>Treponemataceae</taxon>
        <taxon>Teretinema</taxon>
    </lineage>
</organism>
<reference evidence="2" key="1">
    <citation type="submission" date="2021-08" db="EMBL/GenBank/DDBJ databases">
        <title>Comparative analyses of Brucepasteria parasyntrophica and Teretinema zuelzerae.</title>
        <authorList>
            <person name="Song Y."/>
            <person name="Brune A."/>
        </authorList>
    </citation>
    <scope>NUCLEOTIDE SEQUENCE</scope>
    <source>
        <strain evidence="2">DSM 1903</strain>
    </source>
</reference>
<feature type="chain" id="PRO_5042025295" evidence="1">
    <location>
        <begin position="32"/>
        <end position="335"/>
    </location>
</feature>
<evidence type="ECO:0000256" key="1">
    <source>
        <dbReference type="SAM" id="SignalP"/>
    </source>
</evidence>
<sequence>MKHRCTAVPERKAFVLCAMFAFLAIAAGAGAEPAAENTRKPLAGGAVNSASATLIVATTLETKIRLTDTLTIPVLRGSGALAKDNNLKLKAFAEASPVSANAGAEAVLTPIAFLQIFAGGTIGTGWNIPIADGLRTNEPELDAEGNRTGGATLEDRSFGGIVWSAKAGGTFQFDLGAVVPGDWSHAVFQTTHSVQYRAFTGAQAGESWLYEADDGENRNGWNYYGSAFLGYRPPPRSVPLLEMFGVLAENDAYLYGTSGGDEWGDEMGRIKFGPVLAIRANDRFVVSVLAQWRTLRNYTEETQDFAFYQDRILDSENPSRIEFYRAAVNAVWKLK</sequence>
<dbReference type="Proteomes" id="UP001198163">
    <property type="component" value="Unassembled WGS sequence"/>
</dbReference>
<evidence type="ECO:0000313" key="3">
    <source>
        <dbReference type="Proteomes" id="UP001198163"/>
    </source>
</evidence>
<comment type="caution">
    <text evidence="2">The sequence shown here is derived from an EMBL/GenBank/DDBJ whole genome shotgun (WGS) entry which is preliminary data.</text>
</comment>
<accession>A0AAE3JI45</accession>
<gene>
    <name evidence="2" type="ORF">K7J14_03465</name>
</gene>
<name>A0AAE3JI45_9SPIR</name>
<protein>
    <submittedName>
        <fullName evidence="2">Uncharacterized protein</fullName>
    </submittedName>
</protein>
<keyword evidence="1" id="KW-0732">Signal</keyword>
<dbReference type="RefSeq" id="WP_230753151.1">
    <property type="nucleotide sequence ID" value="NZ_JAINWA010000001.1"/>
</dbReference>
<proteinExistence type="predicted"/>
<feature type="signal peptide" evidence="1">
    <location>
        <begin position="1"/>
        <end position="31"/>
    </location>
</feature>